<dbReference type="PANTHER" id="PTHR46865">
    <property type="entry name" value="OXIDOREDUCTASE-RELATED"/>
    <property type="match status" value="1"/>
</dbReference>
<sequence length="398" mass="43221">MLIPKALVSGASLAGPVVAFWLLRAGFEVTVVEQAPGPRRGGNGVDIRAEALSVIGRMGLSAAVRTKSVVTKGMRFVDRDDRQRGRIDKAGMERMVGSEDVEITRGDLASILYEATRNDVEYVFGDTIKALAQDHSEVDVMFAHGPPRRFDLLVGADGFHSNVRRLVFGPEERFSVFKNHYFATAGADFFIGEPYWTTNYSEPGKSVSVFRDENGRGQVNFIFRSQQPLVYEFRDTAGQKRLLRKAFAGLGWHVPALLDAAEAAPDFYFDAIGQMQMPSWSNGRIALVGDAAYCASPASGAGALLALTGAYRLAGELAAGGDFEAAFARYEAAQRPLVARKQANLFTGISVPRTRLAIAARNLFVSSPLVRLVSGPQSDKGARLKEYAFPGDRLTSAE</sequence>
<name>A0A963YUP8_9PROT</name>
<reference evidence="2" key="1">
    <citation type="journal article" date="2021" name="Microorganisms">
        <title>Acidisoma silvae sp. nov. and Acidisomacellulosilytica sp. nov., Two Acidophilic Bacteria Isolated from Decaying Wood, Hydrolyzing Cellulose and Producing Poly-3-hydroxybutyrate.</title>
        <authorList>
            <person name="Mieszkin S."/>
            <person name="Pouder E."/>
            <person name="Uroz S."/>
            <person name="Simon-Colin C."/>
            <person name="Alain K."/>
        </authorList>
    </citation>
    <scope>NUCLEOTIDE SEQUENCE</scope>
    <source>
        <strain evidence="2">HW T2.11</strain>
    </source>
</reference>
<comment type="caution">
    <text evidence="2">The sequence shown here is derived from an EMBL/GenBank/DDBJ whole genome shotgun (WGS) entry which is preliminary data.</text>
</comment>
<keyword evidence="2" id="KW-0503">Monooxygenase</keyword>
<dbReference type="AlphaFoldDB" id="A0A963YUP8"/>
<dbReference type="Gene3D" id="3.50.50.60">
    <property type="entry name" value="FAD/NAD(P)-binding domain"/>
    <property type="match status" value="1"/>
</dbReference>
<dbReference type="PRINTS" id="PR00420">
    <property type="entry name" value="RNGMNOXGNASE"/>
</dbReference>
<dbReference type="Gene3D" id="3.30.9.10">
    <property type="entry name" value="D-Amino Acid Oxidase, subunit A, domain 2"/>
    <property type="match status" value="1"/>
</dbReference>
<protein>
    <submittedName>
        <fullName evidence="2">FAD-dependent monooxygenase</fullName>
    </submittedName>
</protein>
<evidence type="ECO:0000259" key="1">
    <source>
        <dbReference type="Pfam" id="PF01494"/>
    </source>
</evidence>
<dbReference type="GO" id="GO:0071949">
    <property type="term" value="F:FAD binding"/>
    <property type="evidence" value="ECO:0007669"/>
    <property type="project" value="InterPro"/>
</dbReference>
<keyword evidence="3" id="KW-1185">Reference proteome</keyword>
<dbReference type="Proteomes" id="UP000708298">
    <property type="component" value="Unassembled WGS sequence"/>
</dbReference>
<dbReference type="EMBL" id="JAESVB010000013">
    <property type="protein sequence ID" value="MCB8877405.1"/>
    <property type="molecule type" value="Genomic_DNA"/>
</dbReference>
<reference evidence="2" key="2">
    <citation type="submission" date="2021-01" db="EMBL/GenBank/DDBJ databases">
        <authorList>
            <person name="Mieszkin S."/>
            <person name="Pouder E."/>
            <person name="Alain K."/>
        </authorList>
    </citation>
    <scope>NUCLEOTIDE SEQUENCE</scope>
    <source>
        <strain evidence="2">HW T2.11</strain>
    </source>
</reference>
<proteinExistence type="predicted"/>
<evidence type="ECO:0000313" key="2">
    <source>
        <dbReference type="EMBL" id="MCB8877405.1"/>
    </source>
</evidence>
<dbReference type="SUPFAM" id="SSF51905">
    <property type="entry name" value="FAD/NAD(P)-binding domain"/>
    <property type="match status" value="1"/>
</dbReference>
<dbReference type="Pfam" id="PF01494">
    <property type="entry name" value="FAD_binding_3"/>
    <property type="match status" value="1"/>
</dbReference>
<dbReference type="RefSeq" id="WP_227323054.1">
    <property type="nucleotide sequence ID" value="NZ_JAESVB010000013.1"/>
</dbReference>
<dbReference type="InterPro" id="IPR002938">
    <property type="entry name" value="FAD-bd"/>
</dbReference>
<dbReference type="InterPro" id="IPR051704">
    <property type="entry name" value="FAD_aromatic-hydroxylase"/>
</dbReference>
<organism evidence="2 3">
    <name type="scientific">Acidisoma silvae</name>
    <dbReference type="NCBI Taxonomy" id="2802396"/>
    <lineage>
        <taxon>Bacteria</taxon>
        <taxon>Pseudomonadati</taxon>
        <taxon>Pseudomonadota</taxon>
        <taxon>Alphaproteobacteria</taxon>
        <taxon>Acetobacterales</taxon>
        <taxon>Acidocellaceae</taxon>
        <taxon>Acidisoma</taxon>
    </lineage>
</organism>
<dbReference type="InterPro" id="IPR036188">
    <property type="entry name" value="FAD/NAD-bd_sf"/>
</dbReference>
<accession>A0A963YUP8</accession>
<feature type="domain" description="FAD-binding" evidence="1">
    <location>
        <begin position="6"/>
        <end position="319"/>
    </location>
</feature>
<dbReference type="PANTHER" id="PTHR46865:SF2">
    <property type="entry name" value="MONOOXYGENASE"/>
    <property type="match status" value="1"/>
</dbReference>
<keyword evidence="2" id="KW-0560">Oxidoreductase</keyword>
<dbReference type="GO" id="GO:0004497">
    <property type="term" value="F:monooxygenase activity"/>
    <property type="evidence" value="ECO:0007669"/>
    <property type="project" value="UniProtKB-KW"/>
</dbReference>
<gene>
    <name evidence="2" type="ORF">ASILVAE211_19585</name>
</gene>
<evidence type="ECO:0000313" key="3">
    <source>
        <dbReference type="Proteomes" id="UP000708298"/>
    </source>
</evidence>